<evidence type="ECO:0000259" key="3">
    <source>
        <dbReference type="Pfam" id="PF04042"/>
    </source>
</evidence>
<gene>
    <name evidence="5" type="ORF">CAUJ_LOCUS7799</name>
</gene>
<keyword evidence="6" id="KW-1185">Reference proteome</keyword>
<accession>A0A8S1HEZ8</accession>
<dbReference type="PANTHER" id="PTHR10416:SF0">
    <property type="entry name" value="DNA POLYMERASE DELTA SUBUNIT 2"/>
    <property type="match status" value="1"/>
</dbReference>
<dbReference type="InterPro" id="IPR007185">
    <property type="entry name" value="DNA_pol_a/d/e_bsu"/>
</dbReference>
<evidence type="ECO:0000256" key="2">
    <source>
        <dbReference type="ARBA" id="ARBA00022705"/>
    </source>
</evidence>
<dbReference type="Gene3D" id="3.60.21.50">
    <property type="match status" value="1"/>
</dbReference>
<dbReference type="EMBL" id="CAJGYM010000024">
    <property type="protein sequence ID" value="CAD6191880.1"/>
    <property type="molecule type" value="Genomic_DNA"/>
</dbReference>
<comment type="caution">
    <text evidence="5">The sequence shown here is derived from an EMBL/GenBank/DDBJ whole genome shotgun (WGS) entry which is preliminary data.</text>
</comment>
<comment type="similarity">
    <text evidence="1">Belongs to the DNA polymerase delta/II small subunit family.</text>
</comment>
<evidence type="ECO:0008006" key="7">
    <source>
        <dbReference type="Google" id="ProtNLM"/>
    </source>
</evidence>
<sequence>MAKRLITEDVRMETDEGTQKMTFKDDDWTARAPYRNCSAQFHLTEKDKRNAFDRQYHSFYEARIWATKQRILENADRFIGKGKYSFRSMNDIAPLEEVLVIGVIVKRLTQRPGVLKALINEERAAYANYDEEDEPNTDLRCLISDEDYLELESDQQIVKLAGNIKMDDCATGCCEEGDVFTVKQVVWPMQAPQPALSANRPSVNVAFTSGLELTGIINDDIKTISSFQMLSDWLKNDADMVNGNERLQNEVDRLVVLGQSIECRQAHDVYSVVKMLTLTKSEKKTSFQALSALDRLFCGLAEKVQVDVASGLGDPCPSLYPQQPIHRATLPRTAHTAKKVNLVTNPYEFELGGVRFLCTSGENVSDLLRMSLEWTGCDVLENILKWQHIAPTCPDTLDGFPMTHRDALFMESTPHVLICGNQPRAESRWVDLGEGRRCLCICLPKFSQSRMVCTLDLSKLEVNWHMFEHDF</sequence>
<dbReference type="InterPro" id="IPR040663">
    <property type="entry name" value="DNA_pol_D_N"/>
</dbReference>
<dbReference type="InterPro" id="IPR024826">
    <property type="entry name" value="DNA_pol_delta/II_ssu"/>
</dbReference>
<dbReference type="AlphaFoldDB" id="A0A8S1HEZ8"/>
<evidence type="ECO:0000313" key="5">
    <source>
        <dbReference type="EMBL" id="CAD6191880.1"/>
    </source>
</evidence>
<dbReference type="GO" id="GO:0003677">
    <property type="term" value="F:DNA binding"/>
    <property type="evidence" value="ECO:0007669"/>
    <property type="project" value="InterPro"/>
</dbReference>
<dbReference type="Proteomes" id="UP000835052">
    <property type="component" value="Unassembled WGS sequence"/>
</dbReference>
<evidence type="ECO:0000259" key="4">
    <source>
        <dbReference type="Pfam" id="PF18018"/>
    </source>
</evidence>
<dbReference type="Pfam" id="PF04042">
    <property type="entry name" value="DNA_pol_E_B"/>
    <property type="match status" value="1"/>
</dbReference>
<protein>
    <recommendedName>
        <fullName evidence="7">DNA polymerase alpha/delta/epsilon subunit B domain-containing protein</fullName>
    </recommendedName>
</protein>
<name>A0A8S1HEZ8_9PELO</name>
<proteinExistence type="inferred from homology"/>
<feature type="domain" description="DNA polymerase delta subunit OB-fold" evidence="4">
    <location>
        <begin position="55"/>
        <end position="174"/>
    </location>
</feature>
<dbReference type="OrthoDB" id="3763at2759"/>
<organism evidence="5 6">
    <name type="scientific">Caenorhabditis auriculariae</name>
    <dbReference type="NCBI Taxonomy" id="2777116"/>
    <lineage>
        <taxon>Eukaryota</taxon>
        <taxon>Metazoa</taxon>
        <taxon>Ecdysozoa</taxon>
        <taxon>Nematoda</taxon>
        <taxon>Chromadorea</taxon>
        <taxon>Rhabditida</taxon>
        <taxon>Rhabditina</taxon>
        <taxon>Rhabditomorpha</taxon>
        <taxon>Rhabditoidea</taxon>
        <taxon>Rhabditidae</taxon>
        <taxon>Peloderinae</taxon>
        <taxon>Caenorhabditis</taxon>
    </lineage>
</organism>
<evidence type="ECO:0000313" key="6">
    <source>
        <dbReference type="Proteomes" id="UP000835052"/>
    </source>
</evidence>
<dbReference type="PANTHER" id="PTHR10416">
    <property type="entry name" value="DNA POLYMERASE DELTA SUBUNIT 2"/>
    <property type="match status" value="1"/>
</dbReference>
<evidence type="ECO:0000256" key="1">
    <source>
        <dbReference type="ARBA" id="ARBA00006035"/>
    </source>
</evidence>
<reference evidence="5" key="1">
    <citation type="submission" date="2020-10" db="EMBL/GenBank/DDBJ databases">
        <authorList>
            <person name="Kikuchi T."/>
        </authorList>
    </citation>
    <scope>NUCLEOTIDE SEQUENCE</scope>
    <source>
        <strain evidence="5">NKZ352</strain>
    </source>
</reference>
<dbReference type="Gene3D" id="2.40.50.430">
    <property type="match status" value="1"/>
</dbReference>
<dbReference type="GO" id="GO:0043625">
    <property type="term" value="C:delta DNA polymerase complex"/>
    <property type="evidence" value="ECO:0007669"/>
    <property type="project" value="TreeGrafter"/>
</dbReference>
<dbReference type="Pfam" id="PF18018">
    <property type="entry name" value="DNA_pol_D_N"/>
    <property type="match status" value="1"/>
</dbReference>
<keyword evidence="2" id="KW-0235">DNA replication</keyword>
<dbReference type="GO" id="GO:0006271">
    <property type="term" value="P:DNA strand elongation involved in DNA replication"/>
    <property type="evidence" value="ECO:0007669"/>
    <property type="project" value="TreeGrafter"/>
</dbReference>
<feature type="domain" description="DNA polymerase alpha/delta/epsilon subunit B" evidence="3">
    <location>
        <begin position="205"/>
        <end position="423"/>
    </location>
</feature>